<evidence type="ECO:0000256" key="2">
    <source>
        <dbReference type="ARBA" id="ARBA00022723"/>
    </source>
</evidence>
<evidence type="ECO:0000256" key="3">
    <source>
        <dbReference type="ARBA" id="ARBA00022741"/>
    </source>
</evidence>
<keyword evidence="3" id="KW-0547">Nucleotide-binding</keyword>
<dbReference type="SUPFAM" id="SSF56059">
    <property type="entry name" value="Glutathione synthetase ATP-binding domain-like"/>
    <property type="match status" value="1"/>
</dbReference>
<keyword evidence="1" id="KW-0436">Ligase</keyword>
<keyword evidence="4" id="KW-0067">ATP-binding</keyword>
<dbReference type="HOGENOM" id="CLU_059175_0_0_11"/>
<dbReference type="SUPFAM" id="SSF52440">
    <property type="entry name" value="PreATP-grasp domain"/>
    <property type="match status" value="1"/>
</dbReference>
<gene>
    <name evidence="7" type="ordered locus">MODMU_5297</name>
</gene>
<dbReference type="InterPro" id="IPR005494">
    <property type="entry name" value="GSPS_pre-ATP-grasp-like_dom"/>
</dbReference>
<dbReference type="Pfam" id="PF03738">
    <property type="entry name" value="GSP_synth"/>
    <property type="match status" value="1"/>
</dbReference>
<evidence type="ECO:0000313" key="8">
    <source>
        <dbReference type="Proteomes" id="UP000006461"/>
    </source>
</evidence>
<keyword evidence="8" id="KW-1185">Reference proteome</keyword>
<sequence>MRRLYGKARLGWEAEIESQGLVYNKTTVPGGDTRSYWREDVFYDFTAAEVDRLAETTDQLFAACVEAGELALSDERLLDRMRIPRDARDVIRATWEYEPPSIYGRFDLWWDGKAAPRLLEFNADTPTSLVEAAVVQWAWHLETGQGKDQWNQLDDRLVDAWRRNLSRWEAHYRRRPERVHLAWTEGDRSGEDWMTVAYMADCVRRAGYEPVVLTTEELGLDTGDARFYDPQGHRLDVVFKLYPWEWLLEDEYGPSVIADIRRPGGTTWVEPIWKMLWSNKGLLPVLWQRYEHDPVISRHLLPAFFADDPRAGELRETGFARKPLFGREGNNVELVAPGGEVLASMGGRYGAEGWVVQQLCALPDFAGPDGPHHPVLGAWVVDGEAAGLGIRESDGLITDDLSFFVPHTIDFVRPPNTTWSA</sequence>
<accession>I4F4V9</accession>
<evidence type="ECO:0000259" key="6">
    <source>
        <dbReference type="Pfam" id="PF03738"/>
    </source>
</evidence>
<dbReference type="GO" id="GO:0016874">
    <property type="term" value="F:ligase activity"/>
    <property type="evidence" value="ECO:0007669"/>
    <property type="project" value="UniProtKB-KW"/>
</dbReference>
<evidence type="ECO:0000313" key="7">
    <source>
        <dbReference type="EMBL" id="CCH90672.1"/>
    </source>
</evidence>
<keyword evidence="2" id="KW-0479">Metal-binding</keyword>
<dbReference type="PATRIC" id="fig|477641.3.peg.4983"/>
<organism evidence="7 8">
    <name type="scientific">Modestobacter italicus (strain DSM 44449 / CECT 9708 / BC 501)</name>
    <dbReference type="NCBI Taxonomy" id="2732864"/>
    <lineage>
        <taxon>Bacteria</taxon>
        <taxon>Bacillati</taxon>
        <taxon>Actinomycetota</taxon>
        <taxon>Actinomycetes</taxon>
        <taxon>Geodermatophilales</taxon>
        <taxon>Geodermatophilaceae</taxon>
        <taxon>Modestobacter</taxon>
    </lineage>
</organism>
<evidence type="ECO:0000256" key="1">
    <source>
        <dbReference type="ARBA" id="ARBA00022598"/>
    </source>
</evidence>
<dbReference type="EMBL" id="FO203431">
    <property type="protein sequence ID" value="CCH90672.1"/>
    <property type="molecule type" value="Genomic_DNA"/>
</dbReference>
<dbReference type="GO" id="GO:0046872">
    <property type="term" value="F:metal ion binding"/>
    <property type="evidence" value="ECO:0007669"/>
    <property type="project" value="UniProtKB-KW"/>
</dbReference>
<dbReference type="Proteomes" id="UP000006461">
    <property type="component" value="Chromosome"/>
</dbReference>
<protein>
    <submittedName>
        <fullName evidence="7">Glutathionylspermidine synthase</fullName>
    </submittedName>
</protein>
<dbReference type="eggNOG" id="COG0754">
    <property type="taxonomic scope" value="Bacteria"/>
</dbReference>
<dbReference type="AlphaFoldDB" id="I4F4V9"/>
<dbReference type="InterPro" id="IPR016185">
    <property type="entry name" value="PreATP-grasp_dom_sf"/>
</dbReference>
<dbReference type="OrthoDB" id="9765517at2"/>
<feature type="domain" description="Glutathionylspermidine synthase pre-ATP-grasp-like" evidence="6">
    <location>
        <begin position="12"/>
        <end position="409"/>
    </location>
</feature>
<reference evidence="7 8" key="1">
    <citation type="journal article" date="2012" name="J. Bacteriol.">
        <title>Genome Sequence of Radiation-Resistant Modestobacter marinus Strain BC501, a Representative Actinobacterium That Thrives on Calcareous Stone Surfaces.</title>
        <authorList>
            <person name="Normand P."/>
            <person name="Gury J."/>
            <person name="Pujic P."/>
            <person name="Chouaia B."/>
            <person name="Crotti E."/>
            <person name="Brusetti L."/>
            <person name="Daffonchio D."/>
            <person name="Vacherie B."/>
            <person name="Barbe V."/>
            <person name="Medigue C."/>
            <person name="Calteau A."/>
            <person name="Ghodhbane-Gtari F."/>
            <person name="Essoussi I."/>
            <person name="Nouioui I."/>
            <person name="Abbassi-Ghozzi I."/>
            <person name="Gtari M."/>
        </authorList>
    </citation>
    <scope>NUCLEOTIDE SEQUENCE [LARGE SCALE GENOMIC DNA]</scope>
    <source>
        <strain evidence="8">BC 501</strain>
    </source>
</reference>
<dbReference type="STRING" id="477641.MODMU_5297"/>
<evidence type="ECO:0000256" key="5">
    <source>
        <dbReference type="ARBA" id="ARBA00022842"/>
    </source>
</evidence>
<proteinExistence type="predicted"/>
<dbReference type="KEGG" id="mmar:MODMU_5297"/>
<dbReference type="Gene3D" id="3.30.1490.330">
    <property type="match status" value="1"/>
</dbReference>
<dbReference type="OMA" id="CFKLYPW"/>
<name>I4F4V9_MODI5</name>
<keyword evidence="5" id="KW-0460">Magnesium</keyword>
<dbReference type="GO" id="GO:0005524">
    <property type="term" value="F:ATP binding"/>
    <property type="evidence" value="ECO:0007669"/>
    <property type="project" value="UniProtKB-KW"/>
</dbReference>
<evidence type="ECO:0000256" key="4">
    <source>
        <dbReference type="ARBA" id="ARBA00022840"/>
    </source>
</evidence>